<comment type="caution">
    <text evidence="1">The sequence shown here is derived from an EMBL/GenBank/DDBJ whole genome shotgun (WGS) entry which is preliminary data.</text>
</comment>
<proteinExistence type="predicted"/>
<evidence type="ECO:0000313" key="1">
    <source>
        <dbReference type="EMBL" id="MFD2312564.1"/>
    </source>
</evidence>
<organism evidence="1 2">
    <name type="scientific">Microbulbifer halophilus</name>
    <dbReference type="NCBI Taxonomy" id="453963"/>
    <lineage>
        <taxon>Bacteria</taxon>
        <taxon>Pseudomonadati</taxon>
        <taxon>Pseudomonadota</taxon>
        <taxon>Gammaproteobacteria</taxon>
        <taxon>Cellvibrionales</taxon>
        <taxon>Microbulbiferaceae</taxon>
        <taxon>Microbulbifer</taxon>
    </lineage>
</organism>
<reference evidence="2" key="1">
    <citation type="journal article" date="2019" name="Int. J. Syst. Evol. Microbiol.">
        <title>The Global Catalogue of Microorganisms (GCM) 10K type strain sequencing project: providing services to taxonomists for standard genome sequencing and annotation.</title>
        <authorList>
            <consortium name="The Broad Institute Genomics Platform"/>
            <consortium name="The Broad Institute Genome Sequencing Center for Infectious Disease"/>
            <person name="Wu L."/>
            <person name="Ma J."/>
        </authorList>
    </citation>
    <scope>NUCLEOTIDE SEQUENCE [LARGE SCALE GENOMIC DNA]</scope>
    <source>
        <strain evidence="2">KCTC 12848</strain>
    </source>
</reference>
<gene>
    <name evidence="1" type="ORF">ACFSKX_19270</name>
</gene>
<dbReference type="EMBL" id="JBHUJD010000061">
    <property type="protein sequence ID" value="MFD2312564.1"/>
    <property type="molecule type" value="Genomic_DNA"/>
</dbReference>
<dbReference type="RefSeq" id="WP_265723671.1">
    <property type="nucleotide sequence ID" value="NZ_JAPIVK010000080.1"/>
</dbReference>
<sequence>MAVYKVNLKKLNILADDASTEISSFEKKHGQRTSITSIKNQMKFISELSGNGLNPLERLKNGETFTFAIISSKELSSPEELALKRKIDLVAKELTE</sequence>
<accession>A0ABW5EGS1</accession>
<protein>
    <submittedName>
        <fullName evidence="1">Uncharacterized protein</fullName>
    </submittedName>
</protein>
<dbReference type="Proteomes" id="UP001597425">
    <property type="component" value="Unassembled WGS sequence"/>
</dbReference>
<keyword evidence="2" id="KW-1185">Reference proteome</keyword>
<evidence type="ECO:0000313" key="2">
    <source>
        <dbReference type="Proteomes" id="UP001597425"/>
    </source>
</evidence>
<name>A0ABW5EGS1_9GAMM</name>